<proteinExistence type="predicted"/>
<protein>
    <submittedName>
        <fullName evidence="2">Uncharacterized protein</fullName>
    </submittedName>
</protein>
<name>A0ABT4QU29_9HYPH</name>
<dbReference type="Proteomes" id="UP001152178">
    <property type="component" value="Unassembled WGS sequence"/>
</dbReference>
<feature type="region of interest" description="Disordered" evidence="1">
    <location>
        <begin position="1"/>
        <end position="41"/>
    </location>
</feature>
<comment type="caution">
    <text evidence="2">The sequence shown here is derived from an EMBL/GenBank/DDBJ whole genome shotgun (WGS) entry which is preliminary data.</text>
</comment>
<reference evidence="2" key="1">
    <citation type="submission" date="2022-11" db="EMBL/GenBank/DDBJ databases">
        <authorList>
            <person name="Coimbra C."/>
        </authorList>
    </citation>
    <scope>NUCLEOTIDE SEQUENCE</scope>
    <source>
        <strain evidence="2">Jales19</strain>
    </source>
</reference>
<accession>A0ABT4QU29</accession>
<dbReference type="EMBL" id="JAPFQA010000004">
    <property type="protein sequence ID" value="MCZ8545067.1"/>
    <property type="molecule type" value="Genomic_DNA"/>
</dbReference>
<evidence type="ECO:0000313" key="3">
    <source>
        <dbReference type="Proteomes" id="UP001152178"/>
    </source>
</evidence>
<sequence length="41" mass="4476">MANDRQLAELRNADATSGATRRNPRGRRLFVSDAASKSDLS</sequence>
<evidence type="ECO:0000256" key="1">
    <source>
        <dbReference type="SAM" id="MobiDB-lite"/>
    </source>
</evidence>
<organism evidence="2 3">
    <name type="scientific">Mesorhizobium qingshengii</name>
    <dbReference type="NCBI Taxonomy" id="1165689"/>
    <lineage>
        <taxon>Bacteria</taxon>
        <taxon>Pseudomonadati</taxon>
        <taxon>Pseudomonadota</taxon>
        <taxon>Alphaproteobacteria</taxon>
        <taxon>Hyphomicrobiales</taxon>
        <taxon>Phyllobacteriaceae</taxon>
        <taxon>Mesorhizobium</taxon>
    </lineage>
</organism>
<evidence type="ECO:0000313" key="2">
    <source>
        <dbReference type="EMBL" id="MCZ8545067.1"/>
    </source>
</evidence>
<dbReference type="RefSeq" id="WP_269905561.1">
    <property type="nucleotide sequence ID" value="NZ_JAPFQA010000004.1"/>
</dbReference>
<keyword evidence="3" id="KW-1185">Reference proteome</keyword>
<gene>
    <name evidence="2" type="ORF">OOJ09_12810</name>
</gene>
<feature type="compositionally biased region" description="Basic and acidic residues" evidence="1">
    <location>
        <begin position="1"/>
        <end position="12"/>
    </location>
</feature>